<dbReference type="AlphaFoldDB" id="A0A645EU36"/>
<name>A0A645EU36_9ZZZZ</name>
<reference evidence="1" key="1">
    <citation type="submission" date="2019-08" db="EMBL/GenBank/DDBJ databases">
        <authorList>
            <person name="Kucharzyk K."/>
            <person name="Murdoch R.W."/>
            <person name="Higgins S."/>
            <person name="Loffler F."/>
        </authorList>
    </citation>
    <scope>NUCLEOTIDE SEQUENCE</scope>
</reference>
<dbReference type="EMBL" id="VSSQ01051449">
    <property type="protein sequence ID" value="MPN05545.1"/>
    <property type="molecule type" value="Genomic_DNA"/>
</dbReference>
<proteinExistence type="predicted"/>
<gene>
    <name evidence="1" type="ORF">SDC9_152796</name>
</gene>
<accession>A0A645EU36</accession>
<comment type="caution">
    <text evidence="1">The sequence shown here is derived from an EMBL/GenBank/DDBJ whole genome shotgun (WGS) entry which is preliminary data.</text>
</comment>
<sequence length="50" mass="5817">MAAGEGDHIFIPVDGEIFHLFREVPQANDVRLHGEDLFFAVEEHFRHRLT</sequence>
<protein>
    <submittedName>
        <fullName evidence="1">Uncharacterized protein</fullName>
    </submittedName>
</protein>
<organism evidence="1">
    <name type="scientific">bioreactor metagenome</name>
    <dbReference type="NCBI Taxonomy" id="1076179"/>
    <lineage>
        <taxon>unclassified sequences</taxon>
        <taxon>metagenomes</taxon>
        <taxon>ecological metagenomes</taxon>
    </lineage>
</organism>
<evidence type="ECO:0000313" key="1">
    <source>
        <dbReference type="EMBL" id="MPN05545.1"/>
    </source>
</evidence>